<reference evidence="2 3" key="1">
    <citation type="submission" date="2019-04" db="EMBL/GenBank/DDBJ databases">
        <title>High contiguity whole genome sequence and gene annotation resource for two Venturia nashicola isolates.</title>
        <authorList>
            <person name="Prokchorchik M."/>
            <person name="Won K."/>
            <person name="Lee Y."/>
            <person name="Choi E.D."/>
            <person name="Segonzac C."/>
            <person name="Sohn K.H."/>
        </authorList>
    </citation>
    <scope>NUCLEOTIDE SEQUENCE [LARGE SCALE GENOMIC DNA]</scope>
    <source>
        <strain evidence="2 3">PRI2</strain>
    </source>
</reference>
<dbReference type="Proteomes" id="UP000298493">
    <property type="component" value="Unassembled WGS sequence"/>
</dbReference>
<evidence type="ECO:0000313" key="2">
    <source>
        <dbReference type="EMBL" id="TID13380.1"/>
    </source>
</evidence>
<dbReference type="AlphaFoldDB" id="A0A4Z1NRY1"/>
<feature type="region of interest" description="Disordered" evidence="1">
    <location>
        <begin position="58"/>
        <end position="82"/>
    </location>
</feature>
<evidence type="ECO:0000313" key="3">
    <source>
        <dbReference type="Proteomes" id="UP000298493"/>
    </source>
</evidence>
<evidence type="ECO:0000256" key="1">
    <source>
        <dbReference type="SAM" id="MobiDB-lite"/>
    </source>
</evidence>
<accession>A0A4Z1NRY1</accession>
<keyword evidence="3" id="KW-1185">Reference proteome</keyword>
<sequence>MRCLHVPGMVALTHVKGLAFERRPAPTNLITVKLNRLFRGISSTWRVHLCKAMSEIRPASQDSQMGNERTDRQHCTSRDRPPASLPRLFTVLTLGVLASAGLE</sequence>
<feature type="compositionally biased region" description="Basic and acidic residues" evidence="1">
    <location>
        <begin position="68"/>
        <end position="81"/>
    </location>
</feature>
<organism evidence="2 3">
    <name type="scientific">Venturia nashicola</name>
    <dbReference type="NCBI Taxonomy" id="86259"/>
    <lineage>
        <taxon>Eukaryota</taxon>
        <taxon>Fungi</taxon>
        <taxon>Dikarya</taxon>
        <taxon>Ascomycota</taxon>
        <taxon>Pezizomycotina</taxon>
        <taxon>Dothideomycetes</taxon>
        <taxon>Pleosporomycetidae</taxon>
        <taxon>Venturiales</taxon>
        <taxon>Venturiaceae</taxon>
        <taxon>Venturia</taxon>
    </lineage>
</organism>
<comment type="caution">
    <text evidence="2">The sequence shown here is derived from an EMBL/GenBank/DDBJ whole genome shotgun (WGS) entry which is preliminary data.</text>
</comment>
<gene>
    <name evidence="2" type="ORF">E6O75_ATG11296</name>
</gene>
<proteinExistence type="predicted"/>
<protein>
    <submittedName>
        <fullName evidence="2">Uncharacterized protein</fullName>
    </submittedName>
</protein>
<name>A0A4Z1NRY1_9PEZI</name>
<dbReference type="EMBL" id="SNSC02000026">
    <property type="protein sequence ID" value="TID13380.1"/>
    <property type="molecule type" value="Genomic_DNA"/>
</dbReference>